<reference evidence="1 2" key="1">
    <citation type="submission" date="2023-04" db="EMBL/GenBank/DDBJ databases">
        <title>Genome of Basidiobolus ranarum AG-B5.</title>
        <authorList>
            <person name="Stajich J.E."/>
            <person name="Carter-House D."/>
            <person name="Gryganskyi A."/>
        </authorList>
    </citation>
    <scope>NUCLEOTIDE SEQUENCE [LARGE SCALE GENOMIC DNA]</scope>
    <source>
        <strain evidence="1 2">AG-B5</strain>
    </source>
</reference>
<comment type="caution">
    <text evidence="1">The sequence shown here is derived from an EMBL/GenBank/DDBJ whole genome shotgun (WGS) entry which is preliminary data.</text>
</comment>
<organism evidence="1 2">
    <name type="scientific">Basidiobolus ranarum</name>
    <dbReference type="NCBI Taxonomy" id="34480"/>
    <lineage>
        <taxon>Eukaryota</taxon>
        <taxon>Fungi</taxon>
        <taxon>Fungi incertae sedis</taxon>
        <taxon>Zoopagomycota</taxon>
        <taxon>Entomophthoromycotina</taxon>
        <taxon>Basidiobolomycetes</taxon>
        <taxon>Basidiobolales</taxon>
        <taxon>Basidiobolaceae</taxon>
        <taxon>Basidiobolus</taxon>
    </lineage>
</organism>
<name>A0ABR2VKK6_9FUNG</name>
<dbReference type="EMBL" id="JASJQH010010442">
    <property type="protein sequence ID" value="KAK9670896.1"/>
    <property type="molecule type" value="Genomic_DNA"/>
</dbReference>
<dbReference type="Proteomes" id="UP001479436">
    <property type="component" value="Unassembled WGS sequence"/>
</dbReference>
<gene>
    <name evidence="1" type="ORF">K7432_017280</name>
</gene>
<protein>
    <recommendedName>
        <fullName evidence="3">C-CAP/cofactor C-like domain-containing protein</fullName>
    </recommendedName>
</protein>
<evidence type="ECO:0000313" key="2">
    <source>
        <dbReference type="Proteomes" id="UP001479436"/>
    </source>
</evidence>
<proteinExistence type="predicted"/>
<evidence type="ECO:0000313" key="1">
    <source>
        <dbReference type="EMBL" id="KAK9670896.1"/>
    </source>
</evidence>
<feature type="non-terminal residue" evidence="1">
    <location>
        <position position="1"/>
    </location>
</feature>
<sequence>PAAQPSTSPAQLPLHPDQLFTPASLRHSKSCEMIMAKIHTLYGANIDVSVCLNLGINIDLLRLARLKCCVIVDAAQIASVSVELEVCNLFDGRINIGLDNLIGL</sequence>
<accession>A0ABR2VKK6</accession>
<evidence type="ECO:0008006" key="3">
    <source>
        <dbReference type="Google" id="ProtNLM"/>
    </source>
</evidence>
<keyword evidence="2" id="KW-1185">Reference proteome</keyword>